<comment type="similarity">
    <text evidence="2">In the C-terminal section; belongs to the transferase hexapeptide repeat family.</text>
</comment>
<evidence type="ECO:0000313" key="11">
    <source>
        <dbReference type="EMBL" id="HEN28376.1"/>
    </source>
</evidence>
<evidence type="ECO:0000313" key="12">
    <source>
        <dbReference type="EMBL" id="HGL18376.1"/>
    </source>
</evidence>
<comment type="catalytic activity">
    <reaction evidence="7">
        <text>alpha-D-glucosamine 1-phosphate + acetyl-CoA = N-acetyl-alpha-D-glucosamine 1-phosphate + CoA + H(+)</text>
        <dbReference type="Rhea" id="RHEA:13725"/>
        <dbReference type="ChEBI" id="CHEBI:15378"/>
        <dbReference type="ChEBI" id="CHEBI:57287"/>
        <dbReference type="ChEBI" id="CHEBI:57288"/>
        <dbReference type="ChEBI" id="CHEBI:57776"/>
        <dbReference type="ChEBI" id="CHEBI:58516"/>
        <dbReference type="EC" id="2.3.1.157"/>
    </reaction>
</comment>
<evidence type="ECO:0000256" key="4">
    <source>
        <dbReference type="ARBA" id="ARBA00022679"/>
    </source>
</evidence>
<comment type="catalytic activity">
    <reaction evidence="8">
        <text>N-acetyl-alpha-D-glucosamine 1-phosphate + UTP + H(+) = UDP-N-acetyl-alpha-D-glucosamine + diphosphate</text>
        <dbReference type="Rhea" id="RHEA:13509"/>
        <dbReference type="ChEBI" id="CHEBI:15378"/>
        <dbReference type="ChEBI" id="CHEBI:33019"/>
        <dbReference type="ChEBI" id="CHEBI:46398"/>
        <dbReference type="ChEBI" id="CHEBI:57705"/>
        <dbReference type="ChEBI" id="CHEBI:57776"/>
        <dbReference type="EC" id="2.7.7.23"/>
    </reaction>
</comment>
<comment type="caution">
    <text evidence="11">The sequence shown here is derived from an EMBL/GenBank/DDBJ whole genome shotgun (WGS) entry which is preliminary data.</text>
</comment>
<dbReference type="CDD" id="cd02540">
    <property type="entry name" value="GT2_GlmU_N_bac"/>
    <property type="match status" value="1"/>
</dbReference>
<dbReference type="GO" id="GO:0003977">
    <property type="term" value="F:UDP-N-acetylglucosamine diphosphorylase activity"/>
    <property type="evidence" value="ECO:0007669"/>
    <property type="project" value="UniProtKB-EC"/>
</dbReference>
<evidence type="ECO:0000259" key="10">
    <source>
        <dbReference type="Pfam" id="PF12804"/>
    </source>
</evidence>
<evidence type="ECO:0000256" key="3">
    <source>
        <dbReference type="ARBA" id="ARBA00007947"/>
    </source>
</evidence>
<comment type="similarity">
    <text evidence="3">In the N-terminal section; belongs to the N-acetylglucosamine-1-phosphate uridyltransferase family.</text>
</comment>
<dbReference type="InterPro" id="IPR050065">
    <property type="entry name" value="GlmU-like"/>
</dbReference>
<evidence type="ECO:0000256" key="8">
    <source>
        <dbReference type="ARBA" id="ARBA00048493"/>
    </source>
</evidence>
<dbReference type="GO" id="GO:0005737">
    <property type="term" value="C:cytoplasm"/>
    <property type="evidence" value="ECO:0007669"/>
    <property type="project" value="UniProtKB-SubCell"/>
</dbReference>
<gene>
    <name evidence="11" type="ORF">ENQ77_06995</name>
    <name evidence="12" type="ORF">ENU66_08620</name>
</gene>
<dbReference type="EMBL" id="DTDJ01000051">
    <property type="protein sequence ID" value="HGL18376.1"/>
    <property type="molecule type" value="Genomic_DNA"/>
</dbReference>
<comment type="subcellular location">
    <subcellularLocation>
        <location evidence="1">Cytoplasm</location>
    </subcellularLocation>
</comment>
<dbReference type="PANTHER" id="PTHR43584">
    <property type="entry name" value="NUCLEOTIDYL TRANSFERASE"/>
    <property type="match status" value="1"/>
</dbReference>
<evidence type="ECO:0000256" key="9">
    <source>
        <dbReference type="ARBA" id="ARBA00049628"/>
    </source>
</evidence>
<dbReference type="EMBL" id="DSOL01000199">
    <property type="protein sequence ID" value="HEN28376.1"/>
    <property type="molecule type" value="Genomic_DNA"/>
</dbReference>
<evidence type="ECO:0000256" key="5">
    <source>
        <dbReference type="ARBA" id="ARBA00022695"/>
    </source>
</evidence>
<evidence type="ECO:0000256" key="2">
    <source>
        <dbReference type="ARBA" id="ARBA00007707"/>
    </source>
</evidence>
<dbReference type="Pfam" id="PF12804">
    <property type="entry name" value="NTP_transf_3"/>
    <property type="match status" value="1"/>
</dbReference>
<dbReference type="Pfam" id="PF00132">
    <property type="entry name" value="Hexapep"/>
    <property type="match status" value="1"/>
</dbReference>
<proteinExistence type="inferred from homology"/>
<dbReference type="SUPFAM" id="SSF53448">
    <property type="entry name" value="Nucleotide-diphospho-sugar transferases"/>
    <property type="match status" value="1"/>
</dbReference>
<evidence type="ECO:0000256" key="1">
    <source>
        <dbReference type="ARBA" id="ARBA00004496"/>
    </source>
</evidence>
<name>A0A7C2P3W4_UNCW3</name>
<evidence type="ECO:0000256" key="7">
    <source>
        <dbReference type="ARBA" id="ARBA00048247"/>
    </source>
</evidence>
<reference evidence="11" key="1">
    <citation type="journal article" date="2020" name="mSystems">
        <title>Genome- and Community-Level Interaction Insights into Carbon Utilization and Element Cycling Functions of Hydrothermarchaeota in Hydrothermal Sediment.</title>
        <authorList>
            <person name="Zhou Z."/>
            <person name="Liu Y."/>
            <person name="Xu W."/>
            <person name="Pan J."/>
            <person name="Luo Z.H."/>
            <person name="Li M."/>
        </authorList>
    </citation>
    <scope>NUCLEOTIDE SEQUENCE [LARGE SCALE GENOMIC DNA]</scope>
    <source>
        <strain evidence="11">SpSt-34</strain>
        <strain evidence="12">SpSt-69</strain>
    </source>
</reference>
<feature type="domain" description="MobA-like NTP transferase" evidence="10">
    <location>
        <begin position="12"/>
        <end position="144"/>
    </location>
</feature>
<dbReference type="InterPro" id="IPR001451">
    <property type="entry name" value="Hexapep"/>
</dbReference>
<comment type="function">
    <text evidence="9">Catalyzes the last two sequential reactions in the de novo biosynthetic pathway for UDP-N-acetylglucosamine (UDP-GlcNAc). The C-terminal domain catalyzes the transfer of acetyl group from acetyl coenzyme A to glucosamine-1-phosphate (GlcN-1-P) to produce N-acetylglucosamine-1-phosphate (GlcNAc-1-P), which is converted into UDP-GlcNAc by the transfer of uridine 5-monophosphate (from uridine 5-triphosphate), a reaction catalyzed by the N-terminal domain.</text>
</comment>
<evidence type="ECO:0000256" key="6">
    <source>
        <dbReference type="ARBA" id="ARBA00023315"/>
    </source>
</evidence>
<keyword evidence="5" id="KW-0548">Nucleotidyltransferase</keyword>
<dbReference type="PANTHER" id="PTHR43584:SF3">
    <property type="entry name" value="BIFUNCTIONAL PROTEIN GLMU"/>
    <property type="match status" value="1"/>
</dbReference>
<dbReference type="GO" id="GO:0019134">
    <property type="term" value="F:glucosamine-1-phosphate N-acetyltransferase activity"/>
    <property type="evidence" value="ECO:0007669"/>
    <property type="project" value="UniProtKB-EC"/>
</dbReference>
<organism evidence="11">
    <name type="scientific">candidate division WOR-3 bacterium</name>
    <dbReference type="NCBI Taxonomy" id="2052148"/>
    <lineage>
        <taxon>Bacteria</taxon>
        <taxon>Bacteria division WOR-3</taxon>
    </lineage>
</organism>
<accession>A0A7C2P3W4</accession>
<keyword evidence="4 11" id="KW-0808">Transferase</keyword>
<keyword evidence="6" id="KW-0012">Acyltransferase</keyword>
<dbReference type="AlphaFoldDB" id="A0A7C2P3W4"/>
<dbReference type="Gene3D" id="2.160.10.10">
    <property type="entry name" value="Hexapeptide repeat proteins"/>
    <property type="match status" value="1"/>
</dbReference>
<sequence length="326" mass="36600">MRRGEERKLYVAILAAGKAKRMNSNRSKVLHEVAGKPLLFFPLRVAKSLNPEKIFVVVGGPYMDQIVDFLKNEPVEIVVQEEPKGTGDAVKRLEKHVGGEDADLFVMPGDAPLLTEDTAKELVGFHRSRGAYATVLTAEVPDPTGYGRIVRSVGDRILMIVEEADAFPEEKAIKEVNSGMYVFYIPVLFQYIHELRPDNRQGEYYLTDIIEILQRRMGNVFAHKIDNWEEILGVNTREQLGLVNRIMLKRIINRMLESGVSMVDPDKVYIEAEVKIGRDVTLYPFVALLGKTEIGDNSVIGPGIVLKDKYVKPNSKIFSLSDLVDG</sequence>
<dbReference type="InterPro" id="IPR029044">
    <property type="entry name" value="Nucleotide-diphossugar_trans"/>
</dbReference>
<dbReference type="InterPro" id="IPR025877">
    <property type="entry name" value="MobA-like_NTP_Trfase"/>
</dbReference>
<dbReference type="Gene3D" id="3.90.550.10">
    <property type="entry name" value="Spore Coat Polysaccharide Biosynthesis Protein SpsA, Chain A"/>
    <property type="match status" value="1"/>
</dbReference>
<protein>
    <submittedName>
        <fullName evidence="11">Bifunctional N-acetylglucosamine-1-phosphate uridyltransferase/glucosamine-1-phosphate acetyltransferase</fullName>
    </submittedName>
</protein>